<comment type="caution">
    <text evidence="5">The sequence shown here is derived from an EMBL/GenBank/DDBJ whole genome shotgun (WGS) entry which is preliminary data.</text>
</comment>
<evidence type="ECO:0000256" key="2">
    <source>
        <dbReference type="SAM" id="MobiDB-lite"/>
    </source>
</evidence>
<dbReference type="eggNOG" id="COG4099">
    <property type="taxonomic scope" value="Bacteria"/>
</dbReference>
<feature type="signal peptide" evidence="3">
    <location>
        <begin position="1"/>
        <end position="29"/>
    </location>
</feature>
<dbReference type="InterPro" id="IPR013378">
    <property type="entry name" value="InlB-like_B-rpt"/>
</dbReference>
<dbReference type="eggNOG" id="COG3115">
    <property type="taxonomic scope" value="Bacteria"/>
</dbReference>
<evidence type="ECO:0000256" key="1">
    <source>
        <dbReference type="ARBA" id="ARBA00004196"/>
    </source>
</evidence>
<proteinExistence type="predicted"/>
<dbReference type="Pfam" id="PF00395">
    <property type="entry name" value="SLH"/>
    <property type="match status" value="2"/>
</dbReference>
<dbReference type="RefSeq" id="WP_004824009.1">
    <property type="nucleotide sequence ID" value="NZ_ADDO01000021.1"/>
</dbReference>
<protein>
    <recommendedName>
        <fullName evidence="4">SLH domain-containing protein</fullName>
    </recommendedName>
</protein>
<feature type="domain" description="SLH" evidence="4">
    <location>
        <begin position="1653"/>
        <end position="1721"/>
    </location>
</feature>
<keyword evidence="3" id="KW-0732">Signal</keyword>
<sequence length="1911" mass="220854">MNLKNYLKRTATLLLSACMVLTIPLQAFAYSTDLIPLSNKSDPINTLAVTPYKLKDNQKATDLLIEKDQPDIYTYRTNYKVQKDDDYKKNYQPYVASVGADISEEDKAKVNKEIKLPDLKGYIKPQDTFSINYNEIKSKAENGSTSIKDDINNHQGEQDFEYKAKKAKVKVKHIYQQLKDFNKYGNKDGSENYFVGEQTGNTGSIMRVQPLDKEHTIGFEPETDFIKTQVPEDTDDFELEYRYNRAYNDIVFDCGEGTPIPARTLYYEQKIPKIADGDIPTKAGMTLKGWKPSVDLKANINGANTVFKKDEIMKDSSGNPSLNLDLNLEMPAEKVTFIAVWERKKQADYTVLFWAEKSDYPKNAKLLDRYDFVGTHVYKDQSVGKRPELEKEPVKDVEFTDLDSGRLQRIYNGEKVTVNDPKSTKKMEIPYLNKFYVYNKELTNKENADIKNPNLVKEVSATGETVYNIYYDRQVYNLWFTKGSFDGSFYPTLTRNGEVLGKPGAPYHFKARFNQSLVGMWPNDILEVSGFKDGCNSLGWSILQDVNKRNYRDTPPYRLTANEFVDYPELSKNGLAKEIPTDQDVPAKKAGPFDIAFGIDQHYQVFPIHVDFLLDGFKDGEQNYDYDLYMIKSDTNNAGYQFTPPALQGFTAKGENKGKKKIEETLDNYDVEDKNDDERNVKTPFPKVYYRFNGKRRQKGKMYFMWAFPKIKSLKEDEKEDPKKPIEDLEDDENEDSGDEDQVFDQNGYIAFEYARNKYEIKLNNDPSKEKEASAYKDTDKIQVFYDYPLKKLNLDKVHKPEKPKEIPEQWEFKGWAMDTKGQKLISKNNETMPARNLVLYAQWGEPDYKWKVTFDANGGTLSNINTENLSLEKKTIKEGDIGQEKKVTYPIVGEKDGDKEVFTVVQRQKLRLPQKPKRKGYEFRGWELIRYKKDNDGNYTDVLDTVYSKNYRNVSGGPELYAFGNDVVSPIYLRAIWLPTNTVDVEVKHYFLDEDFNLDRSILKNPIVKKIEDKRVNYLATTIGDQQNEEWILATDEELNEHNNSDIYNEYKDYNDRVKLNNTYFQTFRVEPENILDQKTGKTSKNPKFKNNIFKFFYRRYKTRKYKVNYVDVRAKKDIESATDPSKKEKLIRDNSITQQEKVISQCRDFDVKNYKPIPGWVLAKDEKPQKELFYDIDENTNKFLGINGSGSDEINFYYQDARVIECQNPNDPVPNGYVRVTFKASDGGCFGKDVQGKEIKEINYDVIKGLKFGLLSVPDLLKNREDISDKHYISPDLGREFIKWDSSLLNKNTPIEENYTFTAKFDWSEIEANCLTTTESFIDPENRWTNNFAPKISDIMRLVTWSGKDSGTLANVEFVDENGTSLTDEKLFNLCSEKNSSDKDELVRTVKIKALVQFGTSEDKKVIEIPIKVYKNVYEANTSGEKPLFLTDAEKNDLKGINYVKVTVDPTRKAYNKDSKIYYVNPKAWVNISEIDINNSEEEPKLVNWLSDSEAGEAFDFKLRHKFTKDTTITAQFDDQKPKKKNKIENPLTPDKPIVPDIPSIPDTPDKPENPGTKEKPELPEQPDKPSDKPKPNESDDNKQNPSNRQKPEDSDDSEPDFHLTPGDENPNYPKDLEPKIQFIPKDNDPNYPVIDKDNNFEYSVIADSFNNQKYTEVNKEANFQNKVEKNPTDNSYFKEVGYIQGFNGNFRPKDGLTRAEAAQILANVLIEDGYKYQNDFKISYKDIGEAWYTKAIKIVSQAKVFSGYNDGNFKPQKKITRNEWISTLKRFQELGNSNGNHMNLKTGHWAISDVEAAYKEGWLEIYEEGKVKYEGDKFITREEVVSISNKAFKRFVDKDYIAKNGKNLINFKDVNENMWSYADIICASNTFLYQGNAIRAHANKDNKNSFNIDTNEFEIKQKKIRKSA</sequence>
<dbReference type="Pfam" id="PF09479">
    <property type="entry name" value="Flg_new"/>
    <property type="match status" value="3"/>
</dbReference>
<dbReference type="GO" id="GO:0030313">
    <property type="term" value="C:cell envelope"/>
    <property type="evidence" value="ECO:0007669"/>
    <property type="project" value="UniProtKB-SubCell"/>
</dbReference>
<dbReference type="Gene3D" id="2.60.40.4270">
    <property type="entry name" value="Listeria-Bacteroides repeat domain"/>
    <property type="match status" value="2"/>
</dbReference>
<dbReference type="Proteomes" id="UP000005711">
    <property type="component" value="Unassembled WGS sequence"/>
</dbReference>
<feature type="compositionally biased region" description="Acidic residues" evidence="2">
    <location>
        <begin position="728"/>
        <end position="742"/>
    </location>
</feature>
<dbReference type="EMBL" id="ADDO01000021">
    <property type="protein sequence ID" value="EFA90504.1"/>
    <property type="molecule type" value="Genomic_DNA"/>
</dbReference>
<name>D1VSK8_9FIRM</name>
<evidence type="ECO:0000313" key="6">
    <source>
        <dbReference type="Proteomes" id="UP000005711"/>
    </source>
</evidence>
<evidence type="ECO:0000313" key="5">
    <source>
        <dbReference type="EMBL" id="EFA90504.1"/>
    </source>
</evidence>
<dbReference type="eggNOG" id="COG3064">
    <property type="taxonomic scope" value="Bacteria"/>
</dbReference>
<feature type="region of interest" description="Disordered" evidence="2">
    <location>
        <begin position="1516"/>
        <end position="1634"/>
    </location>
</feature>
<feature type="region of interest" description="Disordered" evidence="2">
    <location>
        <begin position="717"/>
        <end position="742"/>
    </location>
</feature>
<feature type="compositionally biased region" description="Basic and acidic residues" evidence="2">
    <location>
        <begin position="717"/>
        <end position="727"/>
    </location>
</feature>
<keyword evidence="6" id="KW-1185">Reference proteome</keyword>
<feature type="compositionally biased region" description="Basic and acidic residues" evidence="2">
    <location>
        <begin position="1550"/>
        <end position="1585"/>
    </location>
</feature>
<feature type="chain" id="PRO_5003027197" description="SLH domain-containing protein" evidence="3">
    <location>
        <begin position="30"/>
        <end position="1911"/>
    </location>
</feature>
<dbReference type="PROSITE" id="PS51272">
    <property type="entry name" value="SLH"/>
    <property type="match status" value="2"/>
</dbReference>
<organism evidence="5 6">
    <name type="scientific">Peptoniphilus lacrimalis 315-B</name>
    <dbReference type="NCBI Taxonomy" id="596330"/>
    <lineage>
        <taxon>Bacteria</taxon>
        <taxon>Bacillati</taxon>
        <taxon>Bacillota</taxon>
        <taxon>Tissierellia</taxon>
        <taxon>Tissierellales</taxon>
        <taxon>Peptoniphilaceae</taxon>
        <taxon>Peptoniphilus</taxon>
    </lineage>
</organism>
<feature type="domain" description="SLH" evidence="4">
    <location>
        <begin position="1722"/>
        <end position="1785"/>
    </location>
</feature>
<evidence type="ECO:0000256" key="3">
    <source>
        <dbReference type="SAM" id="SignalP"/>
    </source>
</evidence>
<accession>D1VSK8</accession>
<dbReference type="InterPro" id="IPR042229">
    <property type="entry name" value="Listeria/Bacterioides_rpt_sf"/>
</dbReference>
<reference evidence="5 6" key="1">
    <citation type="submission" date="2009-12" db="EMBL/GenBank/DDBJ databases">
        <title>Genome Sequence of Peptoniphilus lacrimalis 315-B.</title>
        <authorList>
            <person name="Durkin A.S."/>
            <person name="Madupu R."/>
            <person name="Torralba M."/>
            <person name="Methe B."/>
            <person name="Sutton G."/>
            <person name="Strausberg R.L."/>
            <person name="Nelson K.E."/>
        </authorList>
    </citation>
    <scope>NUCLEOTIDE SEQUENCE [LARGE SCALE GENOMIC DNA]</scope>
    <source>
        <strain evidence="5 6">315-B</strain>
    </source>
</reference>
<comment type="subcellular location">
    <subcellularLocation>
        <location evidence="1">Cell envelope</location>
    </subcellularLocation>
</comment>
<dbReference type="InterPro" id="IPR001119">
    <property type="entry name" value="SLH_dom"/>
</dbReference>
<evidence type="ECO:0000259" key="4">
    <source>
        <dbReference type="PROSITE" id="PS51272"/>
    </source>
</evidence>
<gene>
    <name evidence="5" type="ORF">HMPREF0628_0792</name>
</gene>